<proteinExistence type="predicted"/>
<evidence type="ECO:0000313" key="2">
    <source>
        <dbReference type="EMBL" id="KIA92372.1"/>
    </source>
</evidence>
<accession>A0A0C1FHA1</accession>
<organism evidence="2 3">
    <name type="scientific">Pedobacter kyungheensis</name>
    <dbReference type="NCBI Taxonomy" id="1069985"/>
    <lineage>
        <taxon>Bacteria</taxon>
        <taxon>Pseudomonadati</taxon>
        <taxon>Bacteroidota</taxon>
        <taxon>Sphingobacteriia</taxon>
        <taxon>Sphingobacteriales</taxon>
        <taxon>Sphingobacteriaceae</taxon>
        <taxon>Pedobacter</taxon>
    </lineage>
</organism>
<dbReference type="Proteomes" id="UP000031246">
    <property type="component" value="Unassembled WGS sequence"/>
</dbReference>
<gene>
    <name evidence="2" type="ORF">OC25_16975</name>
</gene>
<feature type="compositionally biased region" description="Polar residues" evidence="1">
    <location>
        <begin position="45"/>
        <end position="54"/>
    </location>
</feature>
<dbReference type="AlphaFoldDB" id="A0A0C1FHA1"/>
<reference evidence="2 3" key="1">
    <citation type="submission" date="2014-10" db="EMBL/GenBank/DDBJ databases">
        <title>Pedobacter Kyungheensis.</title>
        <authorList>
            <person name="Anderson B.M."/>
            <person name="Newman J.D."/>
        </authorList>
    </citation>
    <scope>NUCLEOTIDE SEQUENCE [LARGE SCALE GENOMIC DNA]</scope>
    <source>
        <strain evidence="2 3">KACC 16221</strain>
    </source>
</reference>
<dbReference type="EMBL" id="JSYN01000020">
    <property type="protein sequence ID" value="KIA92372.1"/>
    <property type="molecule type" value="Genomic_DNA"/>
</dbReference>
<sequence>MYIAVKHKLKEKMRKRHVFYILMATLLFGCTGKPQETVQAEEKPQSTAVASQHPNAPKPRYEKGLLYENQNFASYIDEVKRGAGVISFTLEVNDRLDIWNLDDTKFGEIVMNEDLTYFTLNLPKKVIARKLIPENDFAAFEFDAEKPEPDAKYLFIYVNKEKRKVEKKGTHFAFTAWK</sequence>
<evidence type="ECO:0000256" key="1">
    <source>
        <dbReference type="SAM" id="MobiDB-lite"/>
    </source>
</evidence>
<dbReference type="PROSITE" id="PS51257">
    <property type="entry name" value="PROKAR_LIPOPROTEIN"/>
    <property type="match status" value="1"/>
</dbReference>
<evidence type="ECO:0000313" key="3">
    <source>
        <dbReference type="Proteomes" id="UP000031246"/>
    </source>
</evidence>
<name>A0A0C1FHA1_9SPHI</name>
<feature type="region of interest" description="Disordered" evidence="1">
    <location>
        <begin position="37"/>
        <end position="57"/>
    </location>
</feature>
<protein>
    <submittedName>
        <fullName evidence="2">Uncharacterized protein</fullName>
    </submittedName>
</protein>
<comment type="caution">
    <text evidence="2">The sequence shown here is derived from an EMBL/GenBank/DDBJ whole genome shotgun (WGS) entry which is preliminary data.</text>
</comment>
<keyword evidence="3" id="KW-1185">Reference proteome</keyword>